<name>A0A9W9PAJ3_PENCI</name>
<comment type="caution">
    <text evidence="1">The sequence shown here is derived from an EMBL/GenBank/DDBJ whole genome shotgun (WGS) entry which is preliminary data.</text>
</comment>
<dbReference type="EMBL" id="JAPQKT010000002">
    <property type="protein sequence ID" value="KAJ5240491.1"/>
    <property type="molecule type" value="Genomic_DNA"/>
</dbReference>
<dbReference type="OrthoDB" id="5376140at2759"/>
<dbReference type="AlphaFoldDB" id="A0A9W9PAJ3"/>
<protein>
    <submittedName>
        <fullName evidence="1">Uncharacterized protein</fullName>
    </submittedName>
</protein>
<evidence type="ECO:0000313" key="2">
    <source>
        <dbReference type="Proteomes" id="UP001147733"/>
    </source>
</evidence>
<proteinExistence type="predicted"/>
<dbReference type="GeneID" id="81380169"/>
<evidence type="ECO:0000313" key="1">
    <source>
        <dbReference type="EMBL" id="KAJ5240491.1"/>
    </source>
</evidence>
<reference evidence="1" key="1">
    <citation type="submission" date="2022-11" db="EMBL/GenBank/DDBJ databases">
        <authorList>
            <person name="Petersen C."/>
        </authorList>
    </citation>
    <scope>NUCLEOTIDE SEQUENCE</scope>
    <source>
        <strain evidence="1">IBT 23319</strain>
    </source>
</reference>
<accession>A0A9W9PAJ3</accession>
<organism evidence="1 2">
    <name type="scientific">Penicillium citrinum</name>
    <dbReference type="NCBI Taxonomy" id="5077"/>
    <lineage>
        <taxon>Eukaryota</taxon>
        <taxon>Fungi</taxon>
        <taxon>Dikarya</taxon>
        <taxon>Ascomycota</taxon>
        <taxon>Pezizomycotina</taxon>
        <taxon>Eurotiomycetes</taxon>
        <taxon>Eurotiomycetidae</taxon>
        <taxon>Eurotiales</taxon>
        <taxon>Aspergillaceae</taxon>
        <taxon>Penicillium</taxon>
    </lineage>
</organism>
<gene>
    <name evidence="1" type="ORF">N7469_002082</name>
</gene>
<keyword evidence="2" id="KW-1185">Reference proteome</keyword>
<dbReference type="Proteomes" id="UP001147733">
    <property type="component" value="Unassembled WGS sequence"/>
</dbReference>
<dbReference type="RefSeq" id="XP_056503496.1">
    <property type="nucleotide sequence ID" value="XM_056641002.1"/>
</dbReference>
<reference evidence="1" key="2">
    <citation type="journal article" date="2023" name="IMA Fungus">
        <title>Comparative genomic study of the Penicillium genus elucidates a diverse pangenome and 15 lateral gene transfer events.</title>
        <authorList>
            <person name="Petersen C."/>
            <person name="Sorensen T."/>
            <person name="Nielsen M.R."/>
            <person name="Sondergaard T.E."/>
            <person name="Sorensen J.L."/>
            <person name="Fitzpatrick D.A."/>
            <person name="Frisvad J.C."/>
            <person name="Nielsen K.L."/>
        </authorList>
    </citation>
    <scope>NUCLEOTIDE SEQUENCE</scope>
    <source>
        <strain evidence="1">IBT 23319</strain>
    </source>
</reference>
<sequence length="571" mass="64040">MAACMDVDASDDGGEMMEANQQLERELLQCQQSPSPTIVHSERIISLGISPHYVSHWTTADAFLELYQNWKDAILERFQLDRHAFRPYFEDACDHYAVMVPDPTDMEGRRFLGFIKHDKKSSQVTLANAGMQLPVEALELGFTTKSGQDHLAGSHGEGLKLAAVALSRDGYRTDGAEDMAELRFQNERDVAVLIGPGCAGQGRSVSPEEFLDWLQISFDIRGLTYPSSVVETSEGDLLFDPHLHGRIYAHGVLLPGANWTHSFRLGYNFPRGKATRDRQWLMDRHGVAERVCRIWESALQAHEDVLLPIYVDLLRKTPAPMDVDMAADLLLPPTASRIWKHLRDESQGKKFFYCETAGAQDVMMIRATIGSGRVGCPRSCGVCCDRPHAFAASRKSFRSFFGMPRSVAPPDTIFSRTVQKALRACLALLDSMRGIHVVYAQGVEGRADVLYDPQQRTLKIHRRWLDFEAIHQRQSCRHWIPRGPNKGSGKYELFFCGHVVEELLSLCISSVFGPLTTLTPSERGLIITWEDDETESFRKHGLGGGGRRITLYSTKKVVLAWSGSFSTRIPL</sequence>